<dbReference type="Pfam" id="PF00481">
    <property type="entry name" value="PP2C"/>
    <property type="match status" value="1"/>
</dbReference>
<dbReference type="PROSITE" id="PS51746">
    <property type="entry name" value="PPM_2"/>
    <property type="match status" value="1"/>
</dbReference>
<gene>
    <name evidence="2" type="ORF">CCR75_000571</name>
</gene>
<dbReference type="InterPro" id="IPR015655">
    <property type="entry name" value="PP2C"/>
</dbReference>
<reference evidence="2 3" key="1">
    <citation type="journal article" date="2021" name="Genome Biol.">
        <title>AFLAP: assembly-free linkage analysis pipeline using k-mers from genome sequencing data.</title>
        <authorList>
            <person name="Fletcher K."/>
            <person name="Zhang L."/>
            <person name="Gil J."/>
            <person name="Han R."/>
            <person name="Cavanaugh K."/>
            <person name="Michelmore R."/>
        </authorList>
    </citation>
    <scope>NUCLEOTIDE SEQUENCE [LARGE SCALE GENOMIC DNA]</scope>
    <source>
        <strain evidence="2 3">SF5</strain>
    </source>
</reference>
<feature type="domain" description="PPM-type phosphatase" evidence="1">
    <location>
        <begin position="61"/>
        <end position="347"/>
    </location>
</feature>
<dbReference type="Gene3D" id="3.60.40.10">
    <property type="entry name" value="PPM-type phosphatase domain"/>
    <property type="match status" value="1"/>
</dbReference>
<keyword evidence="3" id="KW-1185">Reference proteome</keyword>
<accession>A0A976IJB0</accession>
<dbReference type="PANTHER" id="PTHR47992">
    <property type="entry name" value="PROTEIN PHOSPHATASE"/>
    <property type="match status" value="1"/>
</dbReference>
<sequence length="362" mass="40285">MRGTLILNLRPRAHYIIKIKGTCDKMAKVQLDQNCSNTTCSEDFDFPAFMQRDKEDLYDVPVGVAADRGGKLNQEDAYFIGGKAPTRLTLNGYSGTASGCFGIFDGHAGDRASRYCAENIFTRIQEQLSYNFTIQDAITNAVRALDAEFCSRARRTSNSAFAAAARRSHRRSFATEDGSTLLIAIVRNGLVHVGNVGDSRAIVVTRFGDAFAMSDDQKPNRRDERKRLEARGAFITGKPDFMYRMWPLKKIIDVPRVNGQLAVSRSIGDVSLKPYISCDPEIQTRRISRHDRYLILATDGLWDVVSNRRAAKLAVQFKEPQAAAEALVAFALQRRSTDNITVLVVKLDACDFSSSRTDISSF</sequence>
<dbReference type="SMART" id="SM00331">
    <property type="entry name" value="PP2C_SIG"/>
    <property type="match status" value="1"/>
</dbReference>
<evidence type="ECO:0000313" key="2">
    <source>
        <dbReference type="EMBL" id="TDH72845.1"/>
    </source>
</evidence>
<evidence type="ECO:0000259" key="1">
    <source>
        <dbReference type="PROSITE" id="PS51746"/>
    </source>
</evidence>
<dbReference type="KEGG" id="blac:94344349"/>
<organism evidence="2 3">
    <name type="scientific">Bremia lactucae</name>
    <name type="common">Lettuce downy mildew</name>
    <dbReference type="NCBI Taxonomy" id="4779"/>
    <lineage>
        <taxon>Eukaryota</taxon>
        <taxon>Sar</taxon>
        <taxon>Stramenopiles</taxon>
        <taxon>Oomycota</taxon>
        <taxon>Peronosporomycetes</taxon>
        <taxon>Peronosporales</taxon>
        <taxon>Peronosporaceae</taxon>
        <taxon>Bremia</taxon>
    </lineage>
</organism>
<dbReference type="SMART" id="SM00332">
    <property type="entry name" value="PP2Cc"/>
    <property type="match status" value="1"/>
</dbReference>
<dbReference type="CDD" id="cd00143">
    <property type="entry name" value="PP2Cc"/>
    <property type="match status" value="1"/>
</dbReference>
<evidence type="ECO:0000313" key="3">
    <source>
        <dbReference type="Proteomes" id="UP000294530"/>
    </source>
</evidence>
<proteinExistence type="predicted"/>
<name>A0A976IJB0_BRELC</name>
<dbReference type="GeneID" id="94344349"/>
<dbReference type="GO" id="GO:0004722">
    <property type="term" value="F:protein serine/threonine phosphatase activity"/>
    <property type="evidence" value="ECO:0007669"/>
    <property type="project" value="InterPro"/>
</dbReference>
<dbReference type="SUPFAM" id="SSF81606">
    <property type="entry name" value="PP2C-like"/>
    <property type="match status" value="1"/>
</dbReference>
<dbReference type="Proteomes" id="UP000294530">
    <property type="component" value="Unassembled WGS sequence"/>
</dbReference>
<comment type="caution">
    <text evidence="2">The sequence shown here is derived from an EMBL/GenBank/DDBJ whole genome shotgun (WGS) entry which is preliminary data.</text>
</comment>
<dbReference type="EMBL" id="SHOA02000001">
    <property type="protein sequence ID" value="TDH72845.1"/>
    <property type="molecule type" value="Genomic_DNA"/>
</dbReference>
<dbReference type="AlphaFoldDB" id="A0A976IJB0"/>
<dbReference type="InterPro" id="IPR001932">
    <property type="entry name" value="PPM-type_phosphatase-like_dom"/>
</dbReference>
<protein>
    <recommendedName>
        <fullName evidence="1">PPM-type phosphatase domain-containing protein</fullName>
    </recommendedName>
</protein>
<dbReference type="RefSeq" id="XP_067822344.1">
    <property type="nucleotide sequence ID" value="XM_067958678.1"/>
</dbReference>
<dbReference type="InterPro" id="IPR036457">
    <property type="entry name" value="PPM-type-like_dom_sf"/>
</dbReference>
<dbReference type="OrthoDB" id="10264738at2759"/>